<dbReference type="PANTHER" id="PTHR11091">
    <property type="entry name" value="OXIDOREDUCTASE-RELATED"/>
    <property type="match status" value="1"/>
</dbReference>
<protein>
    <submittedName>
        <fullName evidence="3">Malate dehydrogenase</fullName>
    </submittedName>
</protein>
<proteinExistence type="inferred from homology"/>
<evidence type="ECO:0000313" key="3">
    <source>
        <dbReference type="EMBL" id="GGF25847.1"/>
    </source>
</evidence>
<keyword evidence="2" id="KW-0560">Oxidoreductase</keyword>
<dbReference type="SUPFAM" id="SSF89733">
    <property type="entry name" value="L-sulfolactate dehydrogenase-like"/>
    <property type="match status" value="1"/>
</dbReference>
<dbReference type="RefSeq" id="WP_189048038.1">
    <property type="nucleotide sequence ID" value="NZ_BMJQ01000009.1"/>
</dbReference>
<sequence>MASDETLVSADLLRRQLAAIFGAWGMAEDHIQTTLDIMLWADLAGIDSHGAGMMQLYHRLREQEKLTFRPEIRVVRENPATALVDGGGGLGHVPSVRAMDLACDKAATIGVGVAAVRNSHHYGAAGAYAERASDRGLIGIAMTAVARPSVVPLYGADAMFGTNPIAFAAPAKRNPPFLLDMATSTAALGKITIASRVGKPIPDGWAVDPDGRSITDPDAALSHRRLTPLGSTRAMGGHKGYGLAMMVEVLCTTLSGAQFGALRERRDPDAARHDVGHFFLAIDPDAFREEGAFEADLDEMIDALRATRAADPAEPVQVAGDPEVRARAERQRNGIPLSARLAQELRDIATAAGAPILIGS</sequence>
<dbReference type="EMBL" id="BMJQ01000009">
    <property type="protein sequence ID" value="GGF25847.1"/>
    <property type="molecule type" value="Genomic_DNA"/>
</dbReference>
<dbReference type="InterPro" id="IPR043144">
    <property type="entry name" value="Mal/L-sulf/L-lact_DH-like_ah"/>
</dbReference>
<dbReference type="GO" id="GO:0016491">
    <property type="term" value="F:oxidoreductase activity"/>
    <property type="evidence" value="ECO:0007669"/>
    <property type="project" value="UniProtKB-KW"/>
</dbReference>
<dbReference type="InterPro" id="IPR043143">
    <property type="entry name" value="Mal/L-sulf/L-lact_DH-like_NADP"/>
</dbReference>
<evidence type="ECO:0000256" key="1">
    <source>
        <dbReference type="ARBA" id="ARBA00006056"/>
    </source>
</evidence>
<dbReference type="Gene3D" id="3.30.1370.60">
    <property type="entry name" value="Hypothetical oxidoreductase yiak, domain 2"/>
    <property type="match status" value="1"/>
</dbReference>
<dbReference type="PANTHER" id="PTHR11091:SF0">
    <property type="entry name" value="MALATE DEHYDROGENASE"/>
    <property type="match status" value="1"/>
</dbReference>
<organism evidence="3 4">
    <name type="scientific">Aliidongia dinghuensis</name>
    <dbReference type="NCBI Taxonomy" id="1867774"/>
    <lineage>
        <taxon>Bacteria</taxon>
        <taxon>Pseudomonadati</taxon>
        <taxon>Pseudomonadota</taxon>
        <taxon>Alphaproteobacteria</taxon>
        <taxon>Rhodospirillales</taxon>
        <taxon>Dongiaceae</taxon>
        <taxon>Aliidongia</taxon>
    </lineage>
</organism>
<reference evidence="3" key="2">
    <citation type="submission" date="2020-09" db="EMBL/GenBank/DDBJ databases">
        <authorList>
            <person name="Sun Q."/>
            <person name="Zhou Y."/>
        </authorList>
    </citation>
    <scope>NUCLEOTIDE SEQUENCE</scope>
    <source>
        <strain evidence="3">CGMCC 1.15725</strain>
    </source>
</reference>
<dbReference type="Pfam" id="PF02615">
    <property type="entry name" value="Ldh_2"/>
    <property type="match status" value="1"/>
</dbReference>
<gene>
    <name evidence="3" type="ORF">GCM10011611_34870</name>
</gene>
<dbReference type="Proteomes" id="UP000646365">
    <property type="component" value="Unassembled WGS sequence"/>
</dbReference>
<reference evidence="3" key="1">
    <citation type="journal article" date="2014" name="Int. J. Syst. Evol. Microbiol.">
        <title>Complete genome sequence of Corynebacterium casei LMG S-19264T (=DSM 44701T), isolated from a smear-ripened cheese.</title>
        <authorList>
            <consortium name="US DOE Joint Genome Institute (JGI-PGF)"/>
            <person name="Walter F."/>
            <person name="Albersmeier A."/>
            <person name="Kalinowski J."/>
            <person name="Ruckert C."/>
        </authorList>
    </citation>
    <scope>NUCLEOTIDE SEQUENCE</scope>
    <source>
        <strain evidence="3">CGMCC 1.15725</strain>
    </source>
</reference>
<comment type="caution">
    <text evidence="3">The sequence shown here is derived from an EMBL/GenBank/DDBJ whole genome shotgun (WGS) entry which is preliminary data.</text>
</comment>
<dbReference type="InterPro" id="IPR036111">
    <property type="entry name" value="Mal/L-sulfo/L-lacto_DH-like_sf"/>
</dbReference>
<comment type="similarity">
    <text evidence="1">Belongs to the LDH2/MDH2 oxidoreductase family.</text>
</comment>
<name>A0A8J2YWQ6_9PROT</name>
<evidence type="ECO:0000256" key="2">
    <source>
        <dbReference type="ARBA" id="ARBA00023002"/>
    </source>
</evidence>
<dbReference type="Gene3D" id="1.10.1530.10">
    <property type="match status" value="1"/>
</dbReference>
<accession>A0A8J2YWQ6</accession>
<dbReference type="AlphaFoldDB" id="A0A8J2YWQ6"/>
<dbReference type="InterPro" id="IPR003767">
    <property type="entry name" value="Malate/L-lactate_DH-like"/>
</dbReference>
<evidence type="ECO:0000313" key="4">
    <source>
        <dbReference type="Proteomes" id="UP000646365"/>
    </source>
</evidence>
<keyword evidence="4" id="KW-1185">Reference proteome</keyword>